<keyword evidence="3" id="KW-1185">Reference proteome</keyword>
<evidence type="ECO:0000256" key="1">
    <source>
        <dbReference type="SAM" id="MobiDB-lite"/>
    </source>
</evidence>
<feature type="non-terminal residue" evidence="2">
    <location>
        <position position="1"/>
    </location>
</feature>
<dbReference type="KEGG" id="mng:MNEG_3224"/>
<accession>A0A0D2LDG5</accession>
<dbReference type="Proteomes" id="UP000054498">
    <property type="component" value="Unassembled WGS sequence"/>
</dbReference>
<reference evidence="2 3" key="1">
    <citation type="journal article" date="2013" name="BMC Genomics">
        <title>Reconstruction of the lipid metabolism for the microalga Monoraphidium neglectum from its genome sequence reveals characteristics suitable for biofuel production.</title>
        <authorList>
            <person name="Bogen C."/>
            <person name="Al-Dilaimi A."/>
            <person name="Albersmeier A."/>
            <person name="Wichmann J."/>
            <person name="Grundmann M."/>
            <person name="Rupp O."/>
            <person name="Lauersen K.J."/>
            <person name="Blifernez-Klassen O."/>
            <person name="Kalinowski J."/>
            <person name="Goesmann A."/>
            <person name="Mussgnug J.H."/>
            <person name="Kruse O."/>
        </authorList>
    </citation>
    <scope>NUCLEOTIDE SEQUENCE [LARGE SCALE GENOMIC DNA]</scope>
    <source>
        <strain evidence="2 3">SAG 48.87</strain>
    </source>
</reference>
<name>A0A0D2LDG5_9CHLO</name>
<feature type="compositionally biased region" description="Low complexity" evidence="1">
    <location>
        <begin position="1"/>
        <end position="12"/>
    </location>
</feature>
<dbReference type="EMBL" id="KK100614">
    <property type="protein sequence ID" value="KIZ04739.1"/>
    <property type="molecule type" value="Genomic_DNA"/>
</dbReference>
<sequence length="66" mass="7220">ARRVAPQQQGPGWRRRRRQHCERRQRGHACVTLCAAVGSWRVLGGGAADRPLRRVVAAAQLPAGSP</sequence>
<evidence type="ECO:0000313" key="2">
    <source>
        <dbReference type="EMBL" id="KIZ04739.1"/>
    </source>
</evidence>
<dbReference type="GeneID" id="25736102"/>
<organism evidence="2 3">
    <name type="scientific">Monoraphidium neglectum</name>
    <dbReference type="NCBI Taxonomy" id="145388"/>
    <lineage>
        <taxon>Eukaryota</taxon>
        <taxon>Viridiplantae</taxon>
        <taxon>Chlorophyta</taxon>
        <taxon>core chlorophytes</taxon>
        <taxon>Chlorophyceae</taxon>
        <taxon>CS clade</taxon>
        <taxon>Sphaeropleales</taxon>
        <taxon>Selenastraceae</taxon>
        <taxon>Monoraphidium</taxon>
    </lineage>
</organism>
<protein>
    <submittedName>
        <fullName evidence="2">Uncharacterized protein</fullName>
    </submittedName>
</protein>
<feature type="non-terminal residue" evidence="2">
    <location>
        <position position="66"/>
    </location>
</feature>
<proteinExistence type="predicted"/>
<dbReference type="AlphaFoldDB" id="A0A0D2LDG5"/>
<gene>
    <name evidence="2" type="ORF">MNEG_3224</name>
</gene>
<evidence type="ECO:0000313" key="3">
    <source>
        <dbReference type="Proteomes" id="UP000054498"/>
    </source>
</evidence>
<feature type="region of interest" description="Disordered" evidence="1">
    <location>
        <begin position="1"/>
        <end position="20"/>
    </location>
</feature>
<dbReference type="RefSeq" id="XP_013903758.1">
    <property type="nucleotide sequence ID" value="XM_014048304.1"/>
</dbReference>